<keyword evidence="5 13" id="KW-0808">Transferase</keyword>
<dbReference type="NCBIfam" id="NF001140">
    <property type="entry name" value="PRK00147.1"/>
    <property type="match status" value="1"/>
</dbReference>
<dbReference type="Proteomes" id="UP000652567">
    <property type="component" value="Unassembled WGS sequence"/>
</dbReference>
<comment type="similarity">
    <text evidence="9 13">Belongs to the QueA family.</text>
</comment>
<dbReference type="Gene3D" id="3.40.1780.10">
    <property type="entry name" value="QueA-like"/>
    <property type="match status" value="1"/>
</dbReference>
<evidence type="ECO:0000313" key="14">
    <source>
        <dbReference type="EMBL" id="MBE8717909.1"/>
    </source>
</evidence>
<evidence type="ECO:0000256" key="2">
    <source>
        <dbReference type="ARBA" id="ARBA00004691"/>
    </source>
</evidence>
<dbReference type="PANTHER" id="PTHR30307:SF0">
    <property type="entry name" value="S-ADENOSYLMETHIONINE:TRNA RIBOSYLTRANSFERASE-ISOMERASE"/>
    <property type="match status" value="1"/>
</dbReference>
<dbReference type="AlphaFoldDB" id="A0A928V7E4"/>
<dbReference type="InterPro" id="IPR042118">
    <property type="entry name" value="QueA_dom1"/>
</dbReference>
<reference evidence="14" key="1">
    <citation type="submission" date="2018-07" db="EMBL/GenBank/DDBJ databases">
        <title>Genome assembly of strain Ka43.</title>
        <authorList>
            <person name="Kukolya J."/>
            <person name="Nagy I."/>
            <person name="Horvath B."/>
            <person name="Toth A."/>
        </authorList>
    </citation>
    <scope>NUCLEOTIDE SEQUENCE</scope>
    <source>
        <strain evidence="14">KB43</strain>
    </source>
</reference>
<evidence type="ECO:0000256" key="5">
    <source>
        <dbReference type="ARBA" id="ARBA00022679"/>
    </source>
</evidence>
<dbReference type="GO" id="GO:0008616">
    <property type="term" value="P:tRNA queuosine(34) biosynthetic process"/>
    <property type="evidence" value="ECO:0007669"/>
    <property type="project" value="UniProtKB-UniRule"/>
</dbReference>
<dbReference type="FunFam" id="2.40.10.240:FF:000001">
    <property type="entry name" value="S-adenosylmethionine:tRNA ribosyltransferase-isomerase"/>
    <property type="match status" value="1"/>
</dbReference>
<evidence type="ECO:0000256" key="4">
    <source>
        <dbReference type="ARBA" id="ARBA00022490"/>
    </source>
</evidence>
<evidence type="ECO:0000256" key="10">
    <source>
        <dbReference type="ARBA" id="ARBA00066503"/>
    </source>
</evidence>
<keyword evidence="6 13" id="KW-0949">S-adenosyl-L-methionine</keyword>
<comment type="subcellular location">
    <subcellularLocation>
        <location evidence="1 13">Cytoplasm</location>
    </subcellularLocation>
</comment>
<dbReference type="SUPFAM" id="SSF111337">
    <property type="entry name" value="QueA-like"/>
    <property type="match status" value="1"/>
</dbReference>
<dbReference type="FunFam" id="3.40.1780.10:FF:000001">
    <property type="entry name" value="S-adenosylmethionine:tRNA ribosyltransferase-isomerase"/>
    <property type="match status" value="1"/>
</dbReference>
<comment type="function">
    <text evidence="13">Transfers and isomerizes the ribose moiety from AdoMet to the 7-aminomethyl group of 7-deazaguanine (preQ1-tRNA) to give epoxyqueuosine (oQ-tRNA).</text>
</comment>
<evidence type="ECO:0000256" key="11">
    <source>
        <dbReference type="ARBA" id="ARBA00069325"/>
    </source>
</evidence>
<dbReference type="InterPro" id="IPR003699">
    <property type="entry name" value="QueA"/>
</dbReference>
<dbReference type="InterPro" id="IPR036100">
    <property type="entry name" value="QueA_sf"/>
</dbReference>
<dbReference type="EMBL" id="PRDL01000001">
    <property type="protein sequence ID" value="MBE8717909.1"/>
    <property type="molecule type" value="Genomic_DNA"/>
</dbReference>
<dbReference type="Pfam" id="PF02547">
    <property type="entry name" value="Queuosine_synth"/>
    <property type="match status" value="1"/>
</dbReference>
<dbReference type="NCBIfam" id="TIGR00113">
    <property type="entry name" value="queA"/>
    <property type="match status" value="1"/>
</dbReference>
<protein>
    <recommendedName>
        <fullName evidence="11 13">S-adenosylmethionine:tRNA ribosyltransferase-isomerase</fullName>
        <ecNumber evidence="10 13">2.4.99.17</ecNumber>
    </recommendedName>
    <alternativeName>
        <fullName evidence="12 13">Queuosine biosynthesis protein QueA</fullName>
    </alternativeName>
</protein>
<dbReference type="PANTHER" id="PTHR30307">
    <property type="entry name" value="S-ADENOSYLMETHIONINE:TRNA RIBOSYLTRANSFERASE-ISOMERASE"/>
    <property type="match status" value="1"/>
</dbReference>
<evidence type="ECO:0000256" key="13">
    <source>
        <dbReference type="HAMAP-Rule" id="MF_00113"/>
    </source>
</evidence>
<evidence type="ECO:0000256" key="6">
    <source>
        <dbReference type="ARBA" id="ARBA00022691"/>
    </source>
</evidence>
<evidence type="ECO:0000256" key="7">
    <source>
        <dbReference type="ARBA" id="ARBA00022785"/>
    </source>
</evidence>
<dbReference type="InterPro" id="IPR042119">
    <property type="entry name" value="QueA_dom2"/>
</dbReference>
<keyword evidence="14" id="KW-0328">Glycosyltransferase</keyword>
<comment type="subunit">
    <text evidence="3 13">Monomer.</text>
</comment>
<proteinExistence type="inferred from homology"/>
<evidence type="ECO:0000256" key="3">
    <source>
        <dbReference type="ARBA" id="ARBA00011245"/>
    </source>
</evidence>
<comment type="catalytic activity">
    <reaction evidence="8 13">
        <text>7-aminomethyl-7-carbaguanosine(34) in tRNA + S-adenosyl-L-methionine = epoxyqueuosine(34) in tRNA + adenine + L-methionine + 2 H(+)</text>
        <dbReference type="Rhea" id="RHEA:32155"/>
        <dbReference type="Rhea" id="RHEA-COMP:10342"/>
        <dbReference type="Rhea" id="RHEA-COMP:18582"/>
        <dbReference type="ChEBI" id="CHEBI:15378"/>
        <dbReference type="ChEBI" id="CHEBI:16708"/>
        <dbReference type="ChEBI" id="CHEBI:57844"/>
        <dbReference type="ChEBI" id="CHEBI:59789"/>
        <dbReference type="ChEBI" id="CHEBI:82833"/>
        <dbReference type="ChEBI" id="CHEBI:194443"/>
        <dbReference type="EC" id="2.4.99.17"/>
    </reaction>
</comment>
<accession>A0A928V7E4</accession>
<name>A0A928V7E4_9GAMM</name>
<evidence type="ECO:0000256" key="12">
    <source>
        <dbReference type="ARBA" id="ARBA00076160"/>
    </source>
</evidence>
<evidence type="ECO:0000256" key="9">
    <source>
        <dbReference type="ARBA" id="ARBA00061210"/>
    </source>
</evidence>
<dbReference type="GO" id="GO:0051075">
    <property type="term" value="F:S-adenosylmethionine:tRNA ribosyltransferase-isomerase activity"/>
    <property type="evidence" value="ECO:0007669"/>
    <property type="project" value="UniProtKB-EC"/>
</dbReference>
<dbReference type="EC" id="2.4.99.17" evidence="10 13"/>
<evidence type="ECO:0000256" key="8">
    <source>
        <dbReference type="ARBA" id="ARBA00052751"/>
    </source>
</evidence>
<comment type="caution">
    <text evidence="14">The sequence shown here is derived from an EMBL/GenBank/DDBJ whole genome shotgun (WGS) entry which is preliminary data.</text>
</comment>
<evidence type="ECO:0000313" key="15">
    <source>
        <dbReference type="Proteomes" id="UP000652567"/>
    </source>
</evidence>
<evidence type="ECO:0000256" key="1">
    <source>
        <dbReference type="ARBA" id="ARBA00004496"/>
    </source>
</evidence>
<gene>
    <name evidence="13" type="primary">queA</name>
    <name evidence="14" type="ORF">C4F51_12010</name>
</gene>
<dbReference type="HAMAP" id="MF_00113">
    <property type="entry name" value="QueA"/>
    <property type="match status" value="1"/>
</dbReference>
<comment type="pathway">
    <text evidence="2 13">tRNA modification; tRNA-queuosine biosynthesis.</text>
</comment>
<keyword evidence="4 13" id="KW-0963">Cytoplasm</keyword>
<dbReference type="GO" id="GO:0005737">
    <property type="term" value="C:cytoplasm"/>
    <property type="evidence" value="ECO:0007669"/>
    <property type="project" value="UniProtKB-SubCell"/>
</dbReference>
<dbReference type="RefSeq" id="WP_193912554.1">
    <property type="nucleotide sequence ID" value="NZ_PRDL01000001.1"/>
</dbReference>
<keyword evidence="15" id="KW-1185">Reference proteome</keyword>
<sequence>MQRKDFFYHLPETLIAREPATERRGSRLLKVDGTRHTIEHQHFPALLSLIEPGDLMIFNDTRVIPARLFGKKGSGGQVEILIERLLDGQRVLAHTRASKSPKPGSHILLDDGTQITVVARHDALFELKFEGDSTALDVLERVGHMPLPPYIDRPDDSADRERYQTVYGKHKGAVAAPTAGLHFDEALLADLKNKGVQIAFVTLHVGAGTFQPVRADNIEDHAMHSEVMDVSAEVCELIRATRAAGKRVIAVGTTSVRCLESAAQFSEKTGAPAGEILPYQGETRIFIYPGYRFRVVDALVTNFHLPESTLLMLVSAFCGYQLAMKAYAVAVEQEYRFFSYGDAMFITRNDAADQDIP</sequence>
<organism evidence="14 15">
    <name type="scientific">Cellvibrio polysaccharolyticus</name>
    <dbReference type="NCBI Taxonomy" id="2082724"/>
    <lineage>
        <taxon>Bacteria</taxon>
        <taxon>Pseudomonadati</taxon>
        <taxon>Pseudomonadota</taxon>
        <taxon>Gammaproteobacteria</taxon>
        <taxon>Cellvibrionales</taxon>
        <taxon>Cellvibrionaceae</taxon>
        <taxon>Cellvibrio</taxon>
    </lineage>
</organism>
<keyword evidence="7 13" id="KW-0671">Queuosine biosynthesis</keyword>
<dbReference type="Gene3D" id="2.40.10.240">
    <property type="entry name" value="QueA-like"/>
    <property type="match status" value="1"/>
</dbReference>